<gene>
    <name evidence="2" type="ordered locus">Desca_0729</name>
</gene>
<dbReference type="eggNOG" id="COG1688">
    <property type="taxonomic scope" value="Bacteria"/>
</dbReference>
<dbReference type="AlphaFoldDB" id="F6B8W3"/>
<dbReference type="EMBL" id="CP002736">
    <property type="protein sequence ID" value="AEF93614.1"/>
    <property type="molecule type" value="Genomic_DNA"/>
</dbReference>
<dbReference type="GO" id="GO:0051607">
    <property type="term" value="P:defense response to virus"/>
    <property type="evidence" value="ECO:0007669"/>
    <property type="project" value="UniProtKB-KW"/>
</dbReference>
<dbReference type="Pfam" id="PF09704">
    <property type="entry name" value="Cas_Cas5d"/>
    <property type="match status" value="1"/>
</dbReference>
<keyword evidence="1" id="KW-0051">Antiviral defense</keyword>
<organism evidence="2 3">
    <name type="scientific">Desulfotomaculum nigrificans (strain DSM 14880 / VKM B-2319 / CO-1-SRB)</name>
    <name type="common">Desulfotomaculum carboxydivorans</name>
    <dbReference type="NCBI Taxonomy" id="868595"/>
    <lineage>
        <taxon>Bacteria</taxon>
        <taxon>Bacillati</taxon>
        <taxon>Bacillota</taxon>
        <taxon>Clostridia</taxon>
        <taxon>Eubacteriales</taxon>
        <taxon>Desulfotomaculaceae</taxon>
        <taxon>Desulfotomaculum</taxon>
    </lineage>
</organism>
<dbReference type="CDD" id="cd09693">
    <property type="entry name" value="Cas5_I"/>
    <property type="match status" value="1"/>
</dbReference>
<name>F6B8W3_DESCC</name>
<sequence length="259" mass="29508">MAGIDKVLKVKISAVTASFRLPLIMVGRLPTFVMPPPATIYGNLCAVLGEWFAPEGLEFAYTFTHQGIGEDVELAHVLEFASGRNDKKLGNLPKNVEGSINPQRRQFLFKPEMTLYLRGNSTLLERLHKGFMSPHFAYLLGRTQDLATCHSVEFIELATSDRAFYSHTILPWRLRQFVSVGEPVHMPESINYRCLREPVFERYLQITDKPLRIFGEGPEEDIIFRGEFSNLLVDQTEMKTFLGRDLCRGVWFHPVKGMG</sequence>
<proteinExistence type="predicted"/>
<dbReference type="RefSeq" id="WP_013809810.1">
    <property type="nucleotide sequence ID" value="NC_015565.1"/>
</dbReference>
<dbReference type="Proteomes" id="UP000009226">
    <property type="component" value="Chromosome"/>
</dbReference>
<reference evidence="2 3" key="1">
    <citation type="submission" date="2011-05" db="EMBL/GenBank/DDBJ databases">
        <title>Complete sequence of Desulfotomaculum carboxydivorans CO-1-SRB.</title>
        <authorList>
            <consortium name="US DOE Joint Genome Institute"/>
            <person name="Lucas S."/>
            <person name="Han J."/>
            <person name="Lapidus A."/>
            <person name="Cheng J.-F."/>
            <person name="Goodwin L."/>
            <person name="Pitluck S."/>
            <person name="Peters L."/>
            <person name="Mikhailova N."/>
            <person name="Lu M."/>
            <person name="Han C."/>
            <person name="Tapia R."/>
            <person name="Land M."/>
            <person name="Hauser L."/>
            <person name="Kyrpides N."/>
            <person name="Ivanova N."/>
            <person name="Pagani I."/>
            <person name="Stams A."/>
            <person name="Plugge C."/>
            <person name="Muyzer G."/>
            <person name="Kuever J."/>
            <person name="Parshina S."/>
            <person name="Ivanova A."/>
            <person name="Nazina T."/>
            <person name="Woyke T."/>
        </authorList>
    </citation>
    <scope>NUCLEOTIDE SEQUENCE [LARGE SCALE GENOMIC DNA]</scope>
    <source>
        <strain evidence="3">DSM 14880 / VKM B-2319 / CO-1-SRB</strain>
    </source>
</reference>
<dbReference type="KEGG" id="dca:Desca_0729"/>
<dbReference type="GO" id="GO:0043571">
    <property type="term" value="P:maintenance of CRISPR repeat elements"/>
    <property type="evidence" value="ECO:0007669"/>
    <property type="project" value="InterPro"/>
</dbReference>
<evidence type="ECO:0000313" key="3">
    <source>
        <dbReference type="Proteomes" id="UP000009226"/>
    </source>
</evidence>
<dbReference type="NCBIfam" id="TIGR02593">
    <property type="entry name" value="CRISPR_cas5"/>
    <property type="match status" value="1"/>
</dbReference>
<dbReference type="InterPro" id="IPR021124">
    <property type="entry name" value="CRISPR-assoc_prot_Cas5"/>
</dbReference>
<dbReference type="STRING" id="868595.Desca_0729"/>
<dbReference type="HOGENOM" id="CLU_102545_0_0_9"/>
<dbReference type="InterPro" id="IPR013422">
    <property type="entry name" value="CRISPR-assoc_prot_Cas5_N"/>
</dbReference>
<protein>
    <submittedName>
        <fullName evidence="2">CRISPR-associated protein Cas5</fullName>
    </submittedName>
</protein>
<evidence type="ECO:0000313" key="2">
    <source>
        <dbReference type="EMBL" id="AEF93614.1"/>
    </source>
</evidence>
<evidence type="ECO:0000256" key="1">
    <source>
        <dbReference type="ARBA" id="ARBA00023118"/>
    </source>
</evidence>
<keyword evidence="3" id="KW-1185">Reference proteome</keyword>
<accession>F6B8W3</accession>